<reference evidence="1" key="1">
    <citation type="submission" date="2023-07" db="EMBL/GenBank/DDBJ databases">
        <title>draft genome sequence of fig (Ficus carica).</title>
        <authorList>
            <person name="Takahashi T."/>
            <person name="Nishimura K."/>
        </authorList>
    </citation>
    <scope>NUCLEOTIDE SEQUENCE</scope>
</reference>
<dbReference type="EMBL" id="BTGU01000167">
    <property type="protein sequence ID" value="GMN64071.1"/>
    <property type="molecule type" value="Genomic_DNA"/>
</dbReference>
<dbReference type="AlphaFoldDB" id="A0AA88J8T8"/>
<evidence type="ECO:0000313" key="2">
    <source>
        <dbReference type="Proteomes" id="UP001187192"/>
    </source>
</evidence>
<keyword evidence="2" id="KW-1185">Reference proteome</keyword>
<protein>
    <submittedName>
        <fullName evidence="1">Uncharacterized protein</fullName>
    </submittedName>
</protein>
<organism evidence="1 2">
    <name type="scientific">Ficus carica</name>
    <name type="common">Common fig</name>
    <dbReference type="NCBI Taxonomy" id="3494"/>
    <lineage>
        <taxon>Eukaryota</taxon>
        <taxon>Viridiplantae</taxon>
        <taxon>Streptophyta</taxon>
        <taxon>Embryophyta</taxon>
        <taxon>Tracheophyta</taxon>
        <taxon>Spermatophyta</taxon>
        <taxon>Magnoliopsida</taxon>
        <taxon>eudicotyledons</taxon>
        <taxon>Gunneridae</taxon>
        <taxon>Pentapetalae</taxon>
        <taxon>rosids</taxon>
        <taxon>fabids</taxon>
        <taxon>Rosales</taxon>
        <taxon>Moraceae</taxon>
        <taxon>Ficeae</taxon>
        <taxon>Ficus</taxon>
    </lineage>
</organism>
<gene>
    <name evidence="1" type="ORF">TIFTF001_033154</name>
</gene>
<dbReference type="Proteomes" id="UP001187192">
    <property type="component" value="Unassembled WGS sequence"/>
</dbReference>
<comment type="caution">
    <text evidence="1">The sequence shown here is derived from an EMBL/GenBank/DDBJ whole genome shotgun (WGS) entry which is preliminary data.</text>
</comment>
<evidence type="ECO:0000313" key="1">
    <source>
        <dbReference type="EMBL" id="GMN64071.1"/>
    </source>
</evidence>
<name>A0AA88J8T8_FICCA</name>
<sequence>MPLLSFCVIAYDLGLCRDDLGWVNPDLNRLQPRPHYSPCRRAPPHAGSCASPLYYVIACDLDLCGEYLWVGEPVRISTICLWF</sequence>
<accession>A0AA88J8T8</accession>
<proteinExistence type="predicted"/>